<dbReference type="AlphaFoldDB" id="A0A8T5GG30"/>
<reference evidence="2" key="1">
    <citation type="journal article" date="2021" name="ISME J.">
        <title>Mercury methylation by metabolically versatile and cosmopolitan marine bacteria.</title>
        <authorList>
            <person name="Lin H."/>
            <person name="Ascher D.B."/>
            <person name="Myung Y."/>
            <person name="Lamborg C.H."/>
            <person name="Hallam S.J."/>
            <person name="Gionfriddo C.M."/>
            <person name="Holt K.E."/>
            <person name="Moreau J.W."/>
        </authorList>
    </citation>
    <scope>NUCLEOTIDE SEQUENCE</scope>
    <source>
        <strain evidence="2">SI075_bin30</strain>
    </source>
</reference>
<proteinExistence type="predicted"/>
<organism evidence="2 3">
    <name type="scientific">Candidatus Iainarchaeum sp</name>
    <dbReference type="NCBI Taxonomy" id="3101447"/>
    <lineage>
        <taxon>Archaea</taxon>
        <taxon>Candidatus Iainarchaeota</taxon>
        <taxon>Candidatus Iainarchaeia</taxon>
        <taxon>Candidatus Iainarchaeales</taxon>
        <taxon>Candidatus Iainarchaeaceae</taxon>
        <taxon>Candidatus Iainarchaeum</taxon>
    </lineage>
</organism>
<dbReference type="Proteomes" id="UP000722459">
    <property type="component" value="Unassembled WGS sequence"/>
</dbReference>
<protein>
    <submittedName>
        <fullName evidence="2">Uncharacterized protein</fullName>
    </submittedName>
</protein>
<evidence type="ECO:0000313" key="3">
    <source>
        <dbReference type="Proteomes" id="UP000722459"/>
    </source>
</evidence>
<feature type="transmembrane region" description="Helical" evidence="1">
    <location>
        <begin position="93"/>
        <end position="111"/>
    </location>
</feature>
<dbReference type="EMBL" id="JABJNZ010000066">
    <property type="protein sequence ID" value="MBT4870973.1"/>
    <property type="molecule type" value="Genomic_DNA"/>
</dbReference>
<evidence type="ECO:0000313" key="2">
    <source>
        <dbReference type="EMBL" id="MBT4870973.1"/>
    </source>
</evidence>
<name>A0A8T5GG30_9ARCH</name>
<gene>
    <name evidence="2" type="ORF">HON47_05345</name>
</gene>
<comment type="caution">
    <text evidence="2">The sequence shown here is derived from an EMBL/GenBank/DDBJ whole genome shotgun (WGS) entry which is preliminary data.</text>
</comment>
<keyword evidence="1" id="KW-1133">Transmembrane helix</keyword>
<keyword evidence="1" id="KW-0472">Membrane</keyword>
<keyword evidence="1" id="KW-0812">Transmembrane</keyword>
<evidence type="ECO:0000256" key="1">
    <source>
        <dbReference type="SAM" id="Phobius"/>
    </source>
</evidence>
<accession>A0A8T5GG30</accession>
<sequence>MFNPLDFFMLHDIFYFGMYGAIVSMLYWIIIVYAAKKPYLKNPLKGTLEVIFPVFIVGFFASVFGFSSVFAGILVISAFILSSRYVAKIPWRDLIPIMLPVIFYLFILYYIVDWLRIPLLLVFAGLSYAQGKVMMREKEKFDN</sequence>
<feature type="transmembrane region" description="Helical" evidence="1">
    <location>
        <begin position="12"/>
        <end position="35"/>
    </location>
</feature>
<feature type="transmembrane region" description="Helical" evidence="1">
    <location>
        <begin position="55"/>
        <end position="81"/>
    </location>
</feature>